<name>A0ABS4JS36_9FIRM</name>
<proteinExistence type="predicted"/>
<organism evidence="2 3">
    <name type="scientific">Symbiobacterium terraclitae</name>
    <dbReference type="NCBI Taxonomy" id="557451"/>
    <lineage>
        <taxon>Bacteria</taxon>
        <taxon>Bacillati</taxon>
        <taxon>Bacillota</taxon>
        <taxon>Clostridia</taxon>
        <taxon>Eubacteriales</taxon>
        <taxon>Symbiobacteriaceae</taxon>
        <taxon>Symbiobacterium</taxon>
    </lineage>
</organism>
<evidence type="ECO:0000256" key="1">
    <source>
        <dbReference type="SAM" id="Phobius"/>
    </source>
</evidence>
<keyword evidence="1" id="KW-0472">Membrane</keyword>
<protein>
    <recommendedName>
        <fullName evidence="4">DUF1648 domain-containing protein</fullName>
    </recommendedName>
</protein>
<evidence type="ECO:0008006" key="4">
    <source>
        <dbReference type="Google" id="ProtNLM"/>
    </source>
</evidence>
<comment type="caution">
    <text evidence="2">The sequence shown here is derived from an EMBL/GenBank/DDBJ whole genome shotgun (WGS) entry which is preliminary data.</text>
</comment>
<dbReference type="EMBL" id="JAGGLG010000012">
    <property type="protein sequence ID" value="MBP2018347.1"/>
    <property type="molecule type" value="Genomic_DNA"/>
</dbReference>
<dbReference type="RefSeq" id="WP_209466473.1">
    <property type="nucleotide sequence ID" value="NZ_JAGGLG010000012.1"/>
</dbReference>
<sequence length="202" mass="21219">MASVARALGTGLLVALAALILFPGSAAASHLSGGESDLMGLYGGIALVLGFGGLLGVLGLVPRRWRRLGHRYGRWLLAIGLLVLVGGGFHASAVGVAERRLGDEAWGRLATQQLLGTLVVFVSFWGGVYYLASRTGVLNMGESVKYVVLRNGDPPEPTASRVARPGEQRLMWIPFAAMGILAVCFTVGVLVAIFRIPPGARL</sequence>
<evidence type="ECO:0000313" key="2">
    <source>
        <dbReference type="EMBL" id="MBP2018347.1"/>
    </source>
</evidence>
<reference evidence="2 3" key="1">
    <citation type="submission" date="2021-03" db="EMBL/GenBank/DDBJ databases">
        <title>Genomic Encyclopedia of Type Strains, Phase IV (KMG-IV): sequencing the most valuable type-strain genomes for metagenomic binning, comparative biology and taxonomic classification.</title>
        <authorList>
            <person name="Goeker M."/>
        </authorList>
    </citation>
    <scope>NUCLEOTIDE SEQUENCE [LARGE SCALE GENOMIC DNA]</scope>
    <source>
        <strain evidence="2 3">DSM 27138</strain>
    </source>
</reference>
<gene>
    <name evidence="2" type="ORF">J2Z79_001755</name>
</gene>
<keyword evidence="1" id="KW-1133">Transmembrane helix</keyword>
<evidence type="ECO:0000313" key="3">
    <source>
        <dbReference type="Proteomes" id="UP001519289"/>
    </source>
</evidence>
<keyword evidence="3" id="KW-1185">Reference proteome</keyword>
<feature type="transmembrane region" description="Helical" evidence="1">
    <location>
        <begin position="170"/>
        <end position="196"/>
    </location>
</feature>
<accession>A0ABS4JS36</accession>
<feature type="transmembrane region" description="Helical" evidence="1">
    <location>
        <begin position="73"/>
        <end position="94"/>
    </location>
</feature>
<feature type="transmembrane region" description="Helical" evidence="1">
    <location>
        <begin position="38"/>
        <end position="61"/>
    </location>
</feature>
<keyword evidence="1" id="KW-0812">Transmembrane</keyword>
<feature type="transmembrane region" description="Helical" evidence="1">
    <location>
        <begin position="114"/>
        <end position="132"/>
    </location>
</feature>
<dbReference type="Proteomes" id="UP001519289">
    <property type="component" value="Unassembled WGS sequence"/>
</dbReference>